<dbReference type="InParanoid" id="Q7URI9"/>
<dbReference type="KEGG" id="rba:RB5635"/>
<dbReference type="EMBL" id="BX294142">
    <property type="protein sequence ID" value="CAD74349.1"/>
    <property type="molecule type" value="Genomic_DNA"/>
</dbReference>
<keyword evidence="2" id="KW-1185">Reference proteome</keyword>
<sequence length="61" mass="6653">MMDCRMDPFGWSESMACDPSALPVVLEGVWVFEFGRVLDGGWGWVGIAEVHRGGIQGEPPS</sequence>
<dbReference type="PATRIC" id="fig|243090.15.peg.2703"/>
<evidence type="ECO:0000313" key="1">
    <source>
        <dbReference type="EMBL" id="CAD74349.1"/>
    </source>
</evidence>
<evidence type="ECO:0000313" key="2">
    <source>
        <dbReference type="Proteomes" id="UP000001025"/>
    </source>
</evidence>
<organism evidence="1 2">
    <name type="scientific">Rhodopirellula baltica (strain DSM 10527 / NCIMB 13988 / SH1)</name>
    <dbReference type="NCBI Taxonomy" id="243090"/>
    <lineage>
        <taxon>Bacteria</taxon>
        <taxon>Pseudomonadati</taxon>
        <taxon>Planctomycetota</taxon>
        <taxon>Planctomycetia</taxon>
        <taxon>Pirellulales</taxon>
        <taxon>Pirellulaceae</taxon>
        <taxon>Rhodopirellula</taxon>
    </lineage>
</organism>
<reference evidence="1 2" key="1">
    <citation type="journal article" date="2003" name="Proc. Natl. Acad. Sci. U.S.A.">
        <title>Complete genome sequence of the marine planctomycete Pirellula sp. strain 1.</title>
        <authorList>
            <person name="Gloeckner F.O."/>
            <person name="Kube M."/>
            <person name="Bauer M."/>
            <person name="Teeling H."/>
            <person name="Lombardot T."/>
            <person name="Ludwig W."/>
            <person name="Gade D."/>
            <person name="Beck A."/>
            <person name="Borzym K."/>
            <person name="Heitmann K."/>
            <person name="Rabus R."/>
            <person name="Schlesner H."/>
            <person name="Amann R."/>
            <person name="Reinhardt R."/>
        </authorList>
    </citation>
    <scope>NUCLEOTIDE SEQUENCE [LARGE SCALE GENOMIC DNA]</scope>
    <source>
        <strain evidence="2">DSM 10527 / NCIMB 13988 / SH1</strain>
    </source>
</reference>
<dbReference type="HOGENOM" id="CLU_2919709_0_0_0"/>
<gene>
    <name evidence="1" type="ordered locus">RB5635</name>
</gene>
<accession>Q7URI9</accession>
<proteinExistence type="predicted"/>
<dbReference type="AlphaFoldDB" id="Q7URI9"/>
<dbReference type="EnsemblBacteria" id="CAD74349">
    <property type="protein sequence ID" value="CAD74349"/>
    <property type="gene ID" value="RB5635"/>
</dbReference>
<dbReference type="STRING" id="243090.RB5635"/>
<dbReference type="Proteomes" id="UP000001025">
    <property type="component" value="Chromosome"/>
</dbReference>
<name>Q7URI9_RHOBA</name>
<protein>
    <submittedName>
        <fullName evidence="1">Uncharacterized protein</fullName>
    </submittedName>
</protein>